<evidence type="ECO:0000256" key="4">
    <source>
        <dbReference type="SAM" id="MobiDB-lite"/>
    </source>
</evidence>
<evidence type="ECO:0000313" key="8">
    <source>
        <dbReference type="Proteomes" id="UP000222542"/>
    </source>
</evidence>
<name>A0A2G2Y6E6_CAPAN</name>
<feature type="region of interest" description="Disordered" evidence="4">
    <location>
        <begin position="26"/>
        <end position="51"/>
    </location>
</feature>
<evidence type="ECO:0000313" key="7">
    <source>
        <dbReference type="EMBL" id="PHT65298.1"/>
    </source>
</evidence>
<keyword evidence="3" id="KW-0245">EGF-like domain</keyword>
<sequence length="520" mass="56811">MFSFQLPFFISFALIVTLATAQIIPTNTTSPPPTTTRPPPTNTTSLPPNATPTITKAATITKPGCPQKCGNLTVPYPFGIGLGSGCALNSNFEINCVTNTTGFSTPFIWNIPVYEISDAEMRISSTINRRCYSSTGMLLQNDPAWMSLGTSSPYSFSTLNRFTVVGCDEAAIIFGSDFANGCPTVCISPSNVAEGRCMGAGCCQIPIPKGLKFFNTTMQSSKQNHTGVWSFNPCGYSFLGEASRFQFKGLQDLSDLKFVNKILGNVPIVLDWAIGTLRCAEAHKSNDYACLNNSQCVDSDTSLGGYRCSCNPGYEGNPYIGPGCQGLIHHHKREFSATKERKTKVLLYVDDMLAVGHNACRIQKLKQELSKSFSMKDLGSGKQILDMQIVCDRKSKKLWLSQEKYIHKVLRRFNMDKAKVVSTPLAMHFKLSMKQYPSSDDEVEDMKKVSYASAVGKPILCGYTDSDMAGDVNTPKSTLGYLITFTGGAVSWQSRLQKCIALSTTEAELIAVIEACKELL</sequence>
<evidence type="ECO:0000256" key="5">
    <source>
        <dbReference type="SAM" id="SignalP"/>
    </source>
</evidence>
<evidence type="ECO:0000256" key="1">
    <source>
        <dbReference type="ARBA" id="ARBA00004167"/>
    </source>
</evidence>
<dbReference type="Pfam" id="PF00008">
    <property type="entry name" value="EGF"/>
    <property type="match status" value="1"/>
</dbReference>
<keyword evidence="8" id="KW-1185">Reference proteome</keyword>
<dbReference type="SMART" id="SM00181">
    <property type="entry name" value="EGF"/>
    <property type="match status" value="1"/>
</dbReference>
<dbReference type="OMA" id="TINRRCY"/>
<organism evidence="7 8">
    <name type="scientific">Capsicum annuum</name>
    <name type="common">Capsicum pepper</name>
    <dbReference type="NCBI Taxonomy" id="4072"/>
    <lineage>
        <taxon>Eukaryota</taxon>
        <taxon>Viridiplantae</taxon>
        <taxon>Streptophyta</taxon>
        <taxon>Embryophyta</taxon>
        <taxon>Tracheophyta</taxon>
        <taxon>Spermatophyta</taxon>
        <taxon>Magnoliopsida</taxon>
        <taxon>eudicotyledons</taxon>
        <taxon>Gunneridae</taxon>
        <taxon>Pentapetalae</taxon>
        <taxon>asterids</taxon>
        <taxon>lamiids</taxon>
        <taxon>Solanales</taxon>
        <taxon>Solanaceae</taxon>
        <taxon>Solanoideae</taxon>
        <taxon>Capsiceae</taxon>
        <taxon>Capsicum</taxon>
    </lineage>
</organism>
<dbReference type="GO" id="GO:0016020">
    <property type="term" value="C:membrane"/>
    <property type="evidence" value="ECO:0007669"/>
    <property type="project" value="UniProtKB-SubCell"/>
</dbReference>
<reference evidence="7 8" key="2">
    <citation type="journal article" date="2017" name="Genome Biol.">
        <title>New reference genome sequences of hot pepper reveal the massive evolution of plant disease-resistance genes by retroduplication.</title>
        <authorList>
            <person name="Kim S."/>
            <person name="Park J."/>
            <person name="Yeom S.I."/>
            <person name="Kim Y.M."/>
            <person name="Seo E."/>
            <person name="Kim K.T."/>
            <person name="Kim M.S."/>
            <person name="Lee J.M."/>
            <person name="Cheong K."/>
            <person name="Shin H.S."/>
            <person name="Kim S.B."/>
            <person name="Han K."/>
            <person name="Lee J."/>
            <person name="Park M."/>
            <person name="Lee H.A."/>
            <person name="Lee H.Y."/>
            <person name="Lee Y."/>
            <person name="Oh S."/>
            <person name="Lee J.H."/>
            <person name="Choi E."/>
            <person name="Choi E."/>
            <person name="Lee S.E."/>
            <person name="Jeon J."/>
            <person name="Kim H."/>
            <person name="Choi G."/>
            <person name="Song H."/>
            <person name="Lee J."/>
            <person name="Lee S.C."/>
            <person name="Kwon J.K."/>
            <person name="Lee H.Y."/>
            <person name="Koo N."/>
            <person name="Hong Y."/>
            <person name="Kim R.W."/>
            <person name="Kang W.H."/>
            <person name="Huh J.H."/>
            <person name="Kang B.C."/>
            <person name="Yang T.J."/>
            <person name="Lee Y.H."/>
            <person name="Bennetzen J.L."/>
            <person name="Choi D."/>
        </authorList>
    </citation>
    <scope>NUCLEOTIDE SEQUENCE [LARGE SCALE GENOMIC DNA]</scope>
    <source>
        <strain evidence="8">cv. CM334</strain>
    </source>
</reference>
<dbReference type="CDD" id="cd09272">
    <property type="entry name" value="RNase_HI_RT_Ty1"/>
    <property type="match status" value="1"/>
</dbReference>
<dbReference type="Gramene" id="PHT65298">
    <property type="protein sequence ID" value="PHT65298"/>
    <property type="gene ID" value="T459_29723"/>
</dbReference>
<feature type="chain" id="PRO_5013921951" description="EGF-like domain-containing protein" evidence="5">
    <location>
        <begin position="22"/>
        <end position="520"/>
    </location>
</feature>
<dbReference type="InterPro" id="IPR025287">
    <property type="entry name" value="WAK_GUB"/>
</dbReference>
<dbReference type="InterPro" id="IPR000742">
    <property type="entry name" value="EGF"/>
</dbReference>
<evidence type="ECO:0000256" key="3">
    <source>
        <dbReference type="PROSITE-ProRule" id="PRU00076"/>
    </source>
</evidence>
<dbReference type="STRING" id="4072.A0A2G2Y6E6"/>
<dbReference type="GO" id="GO:0030247">
    <property type="term" value="F:polysaccharide binding"/>
    <property type="evidence" value="ECO:0007669"/>
    <property type="project" value="InterPro"/>
</dbReference>
<comment type="caution">
    <text evidence="3">Lacks conserved residue(s) required for the propagation of feature annotation.</text>
</comment>
<dbReference type="InterPro" id="IPR013103">
    <property type="entry name" value="RVT_2"/>
</dbReference>
<dbReference type="Proteomes" id="UP000222542">
    <property type="component" value="Unassembled WGS sequence"/>
</dbReference>
<feature type="compositionally biased region" description="Low complexity" evidence="4">
    <location>
        <begin position="42"/>
        <end position="51"/>
    </location>
</feature>
<dbReference type="Pfam" id="PF07727">
    <property type="entry name" value="RVT_2"/>
    <property type="match status" value="1"/>
</dbReference>
<feature type="compositionally biased region" description="Pro residues" evidence="4">
    <location>
        <begin position="30"/>
        <end position="41"/>
    </location>
</feature>
<dbReference type="EMBL" id="AYRZ02000012">
    <property type="protein sequence ID" value="PHT65298.1"/>
    <property type="molecule type" value="Genomic_DNA"/>
</dbReference>
<gene>
    <name evidence="7" type="ORF">T459_29723</name>
</gene>
<evidence type="ECO:0000259" key="6">
    <source>
        <dbReference type="PROSITE" id="PS50026"/>
    </source>
</evidence>
<reference evidence="7 8" key="1">
    <citation type="journal article" date="2014" name="Nat. Genet.">
        <title>Genome sequence of the hot pepper provides insights into the evolution of pungency in Capsicum species.</title>
        <authorList>
            <person name="Kim S."/>
            <person name="Park M."/>
            <person name="Yeom S.I."/>
            <person name="Kim Y.M."/>
            <person name="Lee J.M."/>
            <person name="Lee H.A."/>
            <person name="Seo E."/>
            <person name="Choi J."/>
            <person name="Cheong K."/>
            <person name="Kim K.T."/>
            <person name="Jung K."/>
            <person name="Lee G.W."/>
            <person name="Oh S.K."/>
            <person name="Bae C."/>
            <person name="Kim S.B."/>
            <person name="Lee H.Y."/>
            <person name="Kim S.Y."/>
            <person name="Kim M.S."/>
            <person name="Kang B.C."/>
            <person name="Jo Y.D."/>
            <person name="Yang H.B."/>
            <person name="Jeong H.J."/>
            <person name="Kang W.H."/>
            <person name="Kwon J.K."/>
            <person name="Shin C."/>
            <person name="Lim J.Y."/>
            <person name="Park J.H."/>
            <person name="Huh J.H."/>
            <person name="Kim J.S."/>
            <person name="Kim B.D."/>
            <person name="Cohen O."/>
            <person name="Paran I."/>
            <person name="Suh M.C."/>
            <person name="Lee S.B."/>
            <person name="Kim Y.K."/>
            <person name="Shin Y."/>
            <person name="Noh S.J."/>
            <person name="Park J."/>
            <person name="Seo Y.S."/>
            <person name="Kwon S.Y."/>
            <person name="Kim H.A."/>
            <person name="Park J.M."/>
            <person name="Kim H.J."/>
            <person name="Choi S.B."/>
            <person name="Bosland P.W."/>
            <person name="Reeves G."/>
            <person name="Jo S.H."/>
            <person name="Lee B.W."/>
            <person name="Cho H.T."/>
            <person name="Choi H.S."/>
            <person name="Lee M.S."/>
            <person name="Yu Y."/>
            <person name="Do Choi Y."/>
            <person name="Park B.S."/>
            <person name="van Deynze A."/>
            <person name="Ashrafi H."/>
            <person name="Hill T."/>
            <person name="Kim W.T."/>
            <person name="Pai H.S."/>
            <person name="Ahn H.K."/>
            <person name="Yeam I."/>
            <person name="Giovannoni J.J."/>
            <person name="Rose J.K."/>
            <person name="Sorensen I."/>
            <person name="Lee S.J."/>
            <person name="Kim R.W."/>
            <person name="Choi I.Y."/>
            <person name="Choi B.S."/>
            <person name="Lim J.S."/>
            <person name="Lee Y.H."/>
            <person name="Choi D."/>
        </authorList>
    </citation>
    <scope>NUCLEOTIDE SEQUENCE [LARGE SCALE GENOMIC DNA]</scope>
    <source>
        <strain evidence="8">cv. CM334</strain>
    </source>
</reference>
<proteinExistence type="predicted"/>
<dbReference type="CDD" id="cd00054">
    <property type="entry name" value="EGF_CA"/>
    <property type="match status" value="1"/>
</dbReference>
<evidence type="ECO:0000256" key="2">
    <source>
        <dbReference type="ARBA" id="ARBA00022729"/>
    </source>
</evidence>
<comment type="subcellular location">
    <subcellularLocation>
        <location evidence="1">Membrane</location>
        <topology evidence="1">Single-pass membrane protein</topology>
    </subcellularLocation>
</comment>
<protein>
    <recommendedName>
        <fullName evidence="6">EGF-like domain-containing protein</fullName>
    </recommendedName>
</protein>
<dbReference type="AlphaFoldDB" id="A0A2G2Y6E6"/>
<feature type="signal peptide" evidence="5">
    <location>
        <begin position="1"/>
        <end position="21"/>
    </location>
</feature>
<keyword evidence="2 5" id="KW-0732">Signal</keyword>
<dbReference type="Pfam" id="PF13947">
    <property type="entry name" value="GUB_WAK_bind"/>
    <property type="match status" value="1"/>
</dbReference>
<dbReference type="PANTHER" id="PTHR33491">
    <property type="entry name" value="OSJNBA0016N04.9 PROTEIN"/>
    <property type="match status" value="1"/>
</dbReference>
<dbReference type="Gene3D" id="2.10.25.10">
    <property type="entry name" value="Laminin"/>
    <property type="match status" value="1"/>
</dbReference>
<comment type="caution">
    <text evidence="7">The sequence shown here is derived from an EMBL/GenBank/DDBJ whole genome shotgun (WGS) entry which is preliminary data.</text>
</comment>
<accession>A0A2G2Y6E6</accession>
<dbReference type="PROSITE" id="PS50026">
    <property type="entry name" value="EGF_3"/>
    <property type="match status" value="1"/>
</dbReference>
<feature type="domain" description="EGF-like" evidence="6">
    <location>
        <begin position="275"/>
        <end position="325"/>
    </location>
</feature>